<accession>A0A2N9LZQ4</accession>
<dbReference type="GO" id="GO:0005975">
    <property type="term" value="P:carbohydrate metabolic process"/>
    <property type="evidence" value="ECO:0007669"/>
    <property type="project" value="InterPro"/>
</dbReference>
<dbReference type="PANTHER" id="PTHR12143:SF39">
    <property type="entry name" value="SECRETED PROTEIN"/>
    <property type="match status" value="1"/>
</dbReference>
<dbReference type="AlphaFoldDB" id="A0A2N9LZQ4"/>
<feature type="domain" description="Glycosyl hydrolase family 92 N-terminal" evidence="2">
    <location>
        <begin position="58"/>
        <end position="328"/>
    </location>
</feature>
<dbReference type="InterPro" id="IPR050883">
    <property type="entry name" value="PNGase"/>
</dbReference>
<dbReference type="PROSITE" id="PS51318">
    <property type="entry name" value="TAT"/>
    <property type="match status" value="1"/>
</dbReference>
<dbReference type="InterPro" id="IPR012939">
    <property type="entry name" value="Glyco_hydro_92"/>
</dbReference>
<sequence>MGYRGWSELRRREFLKMCGAATAGTVAPFGALLEPIRSLAAPRGSEESQQGGDAVQSVRPEIGTGWRGHMFPGAVAPFGLVQLSPDTAGAPEIHWNKRGDYTGWDHCPGYYYPDNVLIGFSHTHVQGTGGGDLGDILLMPVVEGKNWSFDPGIPPDLAEEQIEALGPDSGWVFDKAVPGYRSFFTHERETARAGFYSVHLLTPDVEAELTATTRCGMHRYGYPALPAGTRRGVILDLVHGIGCKVYHAELKIESTTRISGMRATHGWAEDKQAYFVMEFSRPVTSMDVSLDGAVSTASAGNEFNGKEIKAILGDAPGTEPLVIRVGISCTSVEGAAKNLAAEIPHWDFDAMAREAEHEWSNALDVLDAGLPTNELTETFYTGAYRGLVAPATFNDVDGTYRGQDRQNHLHPGFTKYTALSIWDIYRGEFPFIMLMQPHRTSDIVRTLVADYEQLGLHTLPMWPLWGNETWSMTGFHAAGMIVGAYTRGLRDFDAEAAYAAIRDTALGARASAPPGASARDIGRSRDNGKLQENFRQFGYVPMDLHGGSVSCTLDLAYDYWCAGAMAELLGKHDDAALFYKLGQNYKNVYDASTGFMRPKTQSGKWRDPFEPDIQYEDYVETDAWQASFSVPHDVQGLIDLHGGDNAFVAKLDALFTAPSYVSGPPWPQPDISGMVGQDAQGNEPSNHNPYLYPFAGAAWKTQYWVRKVAELYNNTPAGIPGNDDCGQLASWFVFAALGFYPVNASTGVYVIGSPIVNRAAIRNPQTGATFDIIAENNSPDNVYIQSAELNGREWNRSWLTHEQIVAGGELRFRMAGKPNKEWAAAKADRPPSGLVKS</sequence>
<dbReference type="GO" id="GO:0006516">
    <property type="term" value="P:glycoprotein catabolic process"/>
    <property type="evidence" value="ECO:0007669"/>
    <property type="project" value="TreeGrafter"/>
</dbReference>
<dbReference type="Gene3D" id="1.20.1610.10">
    <property type="entry name" value="alpha-1,2-mannosidases domains"/>
    <property type="match status" value="1"/>
</dbReference>
<dbReference type="Pfam" id="PF07971">
    <property type="entry name" value="Glyco_hydro_92"/>
    <property type="match status" value="1"/>
</dbReference>
<dbReference type="GO" id="GO:0000224">
    <property type="term" value="F:peptide-N4-(N-acetyl-beta-glucosaminyl)asparagine amidase activity"/>
    <property type="evidence" value="ECO:0007669"/>
    <property type="project" value="TreeGrafter"/>
</dbReference>
<evidence type="ECO:0000259" key="1">
    <source>
        <dbReference type="Pfam" id="PF07971"/>
    </source>
</evidence>
<feature type="domain" description="Glycosyl hydrolase family 92" evidence="1">
    <location>
        <begin position="334"/>
        <end position="815"/>
    </location>
</feature>
<dbReference type="Proteomes" id="UP000239735">
    <property type="component" value="Unassembled WGS sequence"/>
</dbReference>
<dbReference type="PANTHER" id="PTHR12143">
    <property type="entry name" value="PEPTIDE N-GLYCANASE PNGASE -RELATED"/>
    <property type="match status" value="1"/>
</dbReference>
<dbReference type="GO" id="GO:0005829">
    <property type="term" value="C:cytosol"/>
    <property type="evidence" value="ECO:0007669"/>
    <property type="project" value="TreeGrafter"/>
</dbReference>
<dbReference type="InterPro" id="IPR041371">
    <property type="entry name" value="GH92_N"/>
</dbReference>
<dbReference type="InterPro" id="IPR008928">
    <property type="entry name" value="6-hairpin_glycosidase_sf"/>
</dbReference>
<proteinExistence type="predicted"/>
<dbReference type="Gene3D" id="1.20.1050.60">
    <property type="entry name" value="alpha-1,2-mannosidase"/>
    <property type="match status" value="1"/>
</dbReference>
<dbReference type="FunFam" id="3.30.2080.10:FF:000001">
    <property type="entry name" value="Alpha-1,2-mannosidase subfamily"/>
    <property type="match status" value="1"/>
</dbReference>
<dbReference type="GO" id="GO:0030246">
    <property type="term" value="F:carbohydrate binding"/>
    <property type="evidence" value="ECO:0007669"/>
    <property type="project" value="InterPro"/>
</dbReference>
<evidence type="ECO:0000259" key="2">
    <source>
        <dbReference type="Pfam" id="PF17678"/>
    </source>
</evidence>
<dbReference type="OrthoDB" id="9804511at2"/>
<organism evidence="3 4">
    <name type="scientific">Candidatus Sulfuritelmatomonas gaucii</name>
    <dbReference type="NCBI Taxonomy" id="2043161"/>
    <lineage>
        <taxon>Bacteria</taxon>
        <taxon>Pseudomonadati</taxon>
        <taxon>Acidobacteriota</taxon>
        <taxon>Terriglobia</taxon>
        <taxon>Terriglobales</taxon>
        <taxon>Acidobacteriaceae</taxon>
        <taxon>Candidatus Sulfuritelmatomonas</taxon>
    </lineage>
</organism>
<dbReference type="EMBL" id="OKRB01000128">
    <property type="protein sequence ID" value="SPE28651.1"/>
    <property type="molecule type" value="Genomic_DNA"/>
</dbReference>
<evidence type="ECO:0000313" key="3">
    <source>
        <dbReference type="EMBL" id="SPE28651.1"/>
    </source>
</evidence>
<dbReference type="InterPro" id="IPR005887">
    <property type="entry name" value="GH92_a_mannosidase_put"/>
</dbReference>
<gene>
    <name evidence="3" type="ORF">SBA5_680012</name>
</gene>
<dbReference type="InterPro" id="IPR014718">
    <property type="entry name" value="GH-type_carb-bd"/>
</dbReference>
<protein>
    <submittedName>
        <fullName evidence="3">Putative alpha-1,2-mannosidase</fullName>
    </submittedName>
</protein>
<dbReference type="Pfam" id="PF17678">
    <property type="entry name" value="Glyco_hydro_92N"/>
    <property type="match status" value="1"/>
</dbReference>
<name>A0A2N9LZQ4_9BACT</name>
<dbReference type="NCBIfam" id="TIGR01180">
    <property type="entry name" value="aman2_put"/>
    <property type="match status" value="1"/>
</dbReference>
<reference evidence="4" key="1">
    <citation type="submission" date="2018-02" db="EMBL/GenBank/DDBJ databases">
        <authorList>
            <person name="Hausmann B."/>
        </authorList>
    </citation>
    <scope>NUCLEOTIDE SEQUENCE [LARGE SCALE GENOMIC DNA]</scope>
    <source>
        <strain evidence="4">Peat soil MAG SbA5</strain>
    </source>
</reference>
<dbReference type="SUPFAM" id="SSF48208">
    <property type="entry name" value="Six-hairpin glycosidases"/>
    <property type="match status" value="1"/>
</dbReference>
<dbReference type="InterPro" id="IPR006311">
    <property type="entry name" value="TAT_signal"/>
</dbReference>
<dbReference type="Gene3D" id="2.70.98.10">
    <property type="match status" value="1"/>
</dbReference>
<dbReference type="Gene3D" id="3.30.2080.10">
    <property type="entry name" value="GH92 mannosidase domain"/>
    <property type="match status" value="1"/>
</dbReference>
<evidence type="ECO:0000313" key="4">
    <source>
        <dbReference type="Proteomes" id="UP000239735"/>
    </source>
</evidence>